<keyword evidence="5" id="KW-1185">Reference proteome</keyword>
<evidence type="ECO:0000313" key="4">
    <source>
        <dbReference type="EnsemblMetazoa" id="XP_038076394.1"/>
    </source>
</evidence>
<accession>A0A914BJW5</accession>
<dbReference type="Pfam" id="PF04434">
    <property type="entry name" value="SWIM"/>
    <property type="match status" value="1"/>
</dbReference>
<organism evidence="4 5">
    <name type="scientific">Patiria miniata</name>
    <name type="common">Bat star</name>
    <name type="synonym">Asterina miniata</name>
    <dbReference type="NCBI Taxonomy" id="46514"/>
    <lineage>
        <taxon>Eukaryota</taxon>
        <taxon>Metazoa</taxon>
        <taxon>Echinodermata</taxon>
        <taxon>Eleutherozoa</taxon>
        <taxon>Asterozoa</taxon>
        <taxon>Asteroidea</taxon>
        <taxon>Valvatacea</taxon>
        <taxon>Valvatida</taxon>
        <taxon>Asterinidae</taxon>
        <taxon>Patiria</taxon>
    </lineage>
</organism>
<feature type="compositionally biased region" description="Polar residues" evidence="2">
    <location>
        <begin position="727"/>
        <end position="744"/>
    </location>
</feature>
<dbReference type="PANTHER" id="PTHR35385">
    <property type="entry name" value="PROTEIN B, PUTATIVE-RELATED-RELATED"/>
    <property type="match status" value="1"/>
</dbReference>
<keyword evidence="1" id="KW-0479">Metal-binding</keyword>
<sequence length="744" mass="84886">MAVLNCMHLTELASVHTELQSYPELSSTLPDGYEYHLCSFSPLEGGFDATVRVALQDEEGATEWLADYQEHSRVTLRVKATKPESGRVNLFKVYYRCHHNTIPRSEKADLRPKSKNTNCPAQLTITVKRNPGKRSQAKVRDPHLPLFATIVHIKHIHNHQIACPDAFKFRDVSKDVIAKFTELYSKGYSPSSALNTHKLDLQLEHENDYLYVSADRAQCPDLQFCHRLYKKMFDKAYGAASGEKMIQDLGASIESYNEEQGLECCKMDQVNGKMVIAVCTPLMRRIHSNHRCSGELVFVDASAGIEKYDCRLFMILTHSVAGGLPLGCLITTSESREAIVAALKLYKQLIPDDGFYGRGDQGPVVFLTDDSDGERQGLQEVFPNSSTILCVFHLLQATWRFLWEGKNSICEEDRPHLLDLVKGMVYADTAEHLEENYDRMNRDAIVKKYSCFLKYAKHLYNRRQLWAVCFRRDLPLGENNVTNYMYVEAAMRILKDQIFRRVRAYNPVQLLDFVLTRLVSYYERSLCDLANGRIDVTISKRYLPGKGRITAEMVNELQFPLFEVQSESEPEKKYQVDMSVAMCTCTAGLNGAPCKHQYAVVEFRKVQSFTFPPIHDEIMRRRLLFLATGQETGDIRRHEDRGNSTQEFRLEDLEAGLHSMAATLTDQMREYPEELAPAVRAFITQFKNLKTHSATVSALMAFGKQHEVAQSFRSSTARRSQKRGSDQGATNHCRSKKQAMSSYW</sequence>
<protein>
    <recommendedName>
        <fullName evidence="3">SWIM-type domain-containing protein</fullName>
    </recommendedName>
</protein>
<evidence type="ECO:0000256" key="2">
    <source>
        <dbReference type="SAM" id="MobiDB-lite"/>
    </source>
</evidence>
<keyword evidence="1" id="KW-0863">Zinc-finger</keyword>
<dbReference type="InterPro" id="IPR007527">
    <property type="entry name" value="Znf_SWIM"/>
</dbReference>
<keyword evidence="1" id="KW-0862">Zinc</keyword>
<dbReference type="EnsemblMetazoa" id="XM_038220466.1">
    <property type="protein sequence ID" value="XP_038076394.1"/>
    <property type="gene ID" value="LOC119744514"/>
</dbReference>
<dbReference type="RefSeq" id="XP_038076394.1">
    <property type="nucleotide sequence ID" value="XM_038220466.1"/>
</dbReference>
<dbReference type="OMA" id="ELMIAFQ"/>
<dbReference type="OrthoDB" id="6362223at2759"/>
<dbReference type="Proteomes" id="UP000887568">
    <property type="component" value="Unplaced"/>
</dbReference>
<name>A0A914BJW5_PATMI</name>
<proteinExistence type="predicted"/>
<feature type="region of interest" description="Disordered" evidence="2">
    <location>
        <begin position="710"/>
        <end position="744"/>
    </location>
</feature>
<reference evidence="4" key="1">
    <citation type="submission" date="2022-11" db="UniProtKB">
        <authorList>
            <consortium name="EnsemblMetazoa"/>
        </authorList>
    </citation>
    <scope>IDENTIFICATION</scope>
</reference>
<evidence type="ECO:0000259" key="3">
    <source>
        <dbReference type="PROSITE" id="PS50966"/>
    </source>
</evidence>
<dbReference type="PROSITE" id="PS50966">
    <property type="entry name" value="ZF_SWIM"/>
    <property type="match status" value="1"/>
</dbReference>
<evidence type="ECO:0000313" key="5">
    <source>
        <dbReference type="Proteomes" id="UP000887568"/>
    </source>
</evidence>
<dbReference type="GO" id="GO:0008270">
    <property type="term" value="F:zinc ion binding"/>
    <property type="evidence" value="ECO:0007669"/>
    <property type="project" value="UniProtKB-KW"/>
</dbReference>
<dbReference type="GeneID" id="119744514"/>
<dbReference type="AlphaFoldDB" id="A0A914BJW5"/>
<dbReference type="PANTHER" id="PTHR35385:SF2">
    <property type="entry name" value="PROTEIN B, PUTATIVE-RELATED"/>
    <property type="match status" value="1"/>
</dbReference>
<evidence type="ECO:0000256" key="1">
    <source>
        <dbReference type="PROSITE-ProRule" id="PRU00325"/>
    </source>
</evidence>
<feature type="domain" description="SWIM-type" evidence="3">
    <location>
        <begin position="574"/>
        <end position="605"/>
    </location>
</feature>